<dbReference type="SUPFAM" id="SSF110997">
    <property type="entry name" value="Sporulation related repeat"/>
    <property type="match status" value="1"/>
</dbReference>
<dbReference type="InterPro" id="IPR027417">
    <property type="entry name" value="P-loop_NTPase"/>
</dbReference>
<name>A0ABQ6Y4S5_9GAMM</name>
<feature type="compositionally biased region" description="Low complexity" evidence="1">
    <location>
        <begin position="331"/>
        <end position="345"/>
    </location>
</feature>
<accession>A0ABQ6Y4S5</accession>
<feature type="region of interest" description="Disordered" evidence="1">
    <location>
        <begin position="243"/>
        <end position="364"/>
    </location>
</feature>
<feature type="compositionally biased region" description="Basic and acidic residues" evidence="1">
    <location>
        <begin position="306"/>
        <end position="323"/>
    </location>
</feature>
<dbReference type="RefSeq" id="WP_159661502.1">
    <property type="nucleotide sequence ID" value="NZ_AQPF01000046.1"/>
</dbReference>
<gene>
    <name evidence="3" type="ORF">A6D6_03615</name>
</gene>
<comment type="caution">
    <text evidence="3">The sequence shown here is derived from an EMBL/GenBank/DDBJ whole genome shotgun (WGS) entry which is preliminary data.</text>
</comment>
<evidence type="ECO:0000313" key="4">
    <source>
        <dbReference type="Proteomes" id="UP000771797"/>
    </source>
</evidence>
<keyword evidence="4" id="KW-1185">Reference proteome</keyword>
<dbReference type="InterPro" id="IPR007730">
    <property type="entry name" value="SPOR-like_dom"/>
</dbReference>
<evidence type="ECO:0000256" key="1">
    <source>
        <dbReference type="SAM" id="MobiDB-lite"/>
    </source>
</evidence>
<dbReference type="Pfam" id="PF05036">
    <property type="entry name" value="SPOR"/>
    <property type="match status" value="1"/>
</dbReference>
<dbReference type="SUPFAM" id="SSF52540">
    <property type="entry name" value="P-loop containing nucleoside triphosphate hydrolases"/>
    <property type="match status" value="1"/>
</dbReference>
<evidence type="ECO:0000259" key="2">
    <source>
        <dbReference type="PROSITE" id="PS51724"/>
    </source>
</evidence>
<reference evidence="3 4" key="1">
    <citation type="submission" date="2012-09" db="EMBL/GenBank/DDBJ databases">
        <title>Genome Sequence of alkane-degrading Bacterium Alcanivorax sp. 6-D-6.</title>
        <authorList>
            <person name="Lai Q."/>
            <person name="Shao Z."/>
        </authorList>
    </citation>
    <scope>NUCLEOTIDE SEQUENCE [LARGE SCALE GENOMIC DNA]</scope>
    <source>
        <strain evidence="3 4">6-D-6</strain>
    </source>
</reference>
<organism evidence="3 4">
    <name type="scientific">Alcanivorax xiamenensis</name>
    <dbReference type="NCBI Taxonomy" id="1177156"/>
    <lineage>
        <taxon>Bacteria</taxon>
        <taxon>Pseudomonadati</taxon>
        <taxon>Pseudomonadota</taxon>
        <taxon>Gammaproteobacteria</taxon>
        <taxon>Oceanospirillales</taxon>
        <taxon>Alcanivoracaceae</taxon>
        <taxon>Alcanivorax</taxon>
    </lineage>
</organism>
<sequence>MIRDDEYFYEGAERGDLLDALNGYAHEGSTAVLEGEHGSGVSTLLGMVCMALVDDFEVIRLDGDDELNANAPVEAMLTHFGVDREGLADALKQALADTRLVIVVDNADRADEAALATMAALKEKLGGRLAYLFGGYPGAAERVVSAGLAVADTLALPPLDESEVVAFADEVYGVTLGEEEAESLLAESEGQPGALLALLDERADAAPAPLADSPARRPLPWRHVLAVGALVLVVLVLWLASGGDEEPRPSRPVALDLPKPPATPPEEPAQQTAPTSDEPPSLPAIRDPERTREALASYADNARTFKSREEPPSKPRQSEEAPRAADPVSEPDAGTAPAATPQPAARPKPRPASSDDGYHHDGWLVSRPDSEWFLQVTATGREDGAHGVLDVLDRKGAYYPARRGEETVYVVLAGPYASRDAAVRARDGLPEQLRKAGPFPRSMASIRKELQ</sequence>
<feature type="domain" description="SPOR" evidence="2">
    <location>
        <begin position="366"/>
        <end position="442"/>
    </location>
</feature>
<dbReference type="Gene3D" id="3.30.70.1070">
    <property type="entry name" value="Sporulation related repeat"/>
    <property type="match status" value="1"/>
</dbReference>
<protein>
    <recommendedName>
        <fullName evidence="2">SPOR domain-containing protein</fullName>
    </recommendedName>
</protein>
<dbReference type="Proteomes" id="UP000771797">
    <property type="component" value="Unassembled WGS sequence"/>
</dbReference>
<dbReference type="PROSITE" id="PS51724">
    <property type="entry name" value="SPOR"/>
    <property type="match status" value="1"/>
</dbReference>
<dbReference type="EMBL" id="AQPF01000046">
    <property type="protein sequence ID" value="KAF0803769.1"/>
    <property type="molecule type" value="Genomic_DNA"/>
</dbReference>
<feature type="compositionally biased region" description="Pro residues" evidence="1">
    <location>
        <begin position="258"/>
        <end position="267"/>
    </location>
</feature>
<proteinExistence type="predicted"/>
<dbReference type="InterPro" id="IPR036680">
    <property type="entry name" value="SPOR-like_sf"/>
</dbReference>
<evidence type="ECO:0000313" key="3">
    <source>
        <dbReference type="EMBL" id="KAF0803769.1"/>
    </source>
</evidence>